<feature type="transmembrane region" description="Helical" evidence="1">
    <location>
        <begin position="49"/>
        <end position="69"/>
    </location>
</feature>
<evidence type="ECO:0000313" key="2">
    <source>
        <dbReference type="EMBL" id="MER2493128.1"/>
    </source>
</evidence>
<sequence>MDLQNSSVIFLGLVVGLLHAFDADHVMAMSTYVNKTSRFKLVLLYATRWGIGHGGVLTFLACILILIGFQLPQWLVHAFEMAVGVLLIYLGVRLLAAYNRAWFDKLSKRFFKHDHMPLFIGMLHGVAGSAPLLALLPNMQHTDFMLHIALFSMGCLVGMFLFGLGLGLIQTRILQPHTRLSSLFTQLMGCSSIGLGGYWLIA</sequence>
<accession>A0ABV1RJL3</accession>
<organism evidence="2 3">
    <name type="scientific">Catenovulum sediminis</name>
    <dbReference type="NCBI Taxonomy" id="1740262"/>
    <lineage>
        <taxon>Bacteria</taxon>
        <taxon>Pseudomonadati</taxon>
        <taxon>Pseudomonadota</taxon>
        <taxon>Gammaproteobacteria</taxon>
        <taxon>Alteromonadales</taxon>
        <taxon>Alteromonadaceae</taxon>
        <taxon>Catenovulum</taxon>
    </lineage>
</organism>
<evidence type="ECO:0008006" key="4">
    <source>
        <dbReference type="Google" id="ProtNLM"/>
    </source>
</evidence>
<evidence type="ECO:0000313" key="3">
    <source>
        <dbReference type="Proteomes" id="UP001467690"/>
    </source>
</evidence>
<keyword evidence="1" id="KW-0472">Membrane</keyword>
<reference evidence="2 3" key="1">
    <citation type="submission" date="2024-06" db="EMBL/GenBank/DDBJ databases">
        <authorList>
            <person name="Chen R.Y."/>
        </authorList>
    </citation>
    <scope>NUCLEOTIDE SEQUENCE [LARGE SCALE GENOMIC DNA]</scope>
    <source>
        <strain evidence="2 3">D2</strain>
    </source>
</reference>
<keyword evidence="1" id="KW-1133">Transmembrane helix</keyword>
<protein>
    <recommendedName>
        <fullName evidence="4">Urease accessory protein</fullName>
    </recommendedName>
</protein>
<feature type="transmembrane region" description="Helical" evidence="1">
    <location>
        <begin position="181"/>
        <end position="201"/>
    </location>
</feature>
<dbReference type="EMBL" id="JBELOE010000254">
    <property type="protein sequence ID" value="MER2493128.1"/>
    <property type="molecule type" value="Genomic_DNA"/>
</dbReference>
<dbReference type="PANTHER" id="PTHR33876">
    <property type="entry name" value="UNNAMED PRODUCT"/>
    <property type="match status" value="1"/>
</dbReference>
<keyword evidence="3" id="KW-1185">Reference proteome</keyword>
<dbReference type="InterPro" id="IPR052776">
    <property type="entry name" value="Chloro_ReproSupport/MetalTrans"/>
</dbReference>
<feature type="transmembrane region" description="Helical" evidence="1">
    <location>
        <begin position="148"/>
        <end position="169"/>
    </location>
</feature>
<name>A0ABV1RJL3_9ALTE</name>
<feature type="transmembrane region" description="Helical" evidence="1">
    <location>
        <begin position="75"/>
        <end position="96"/>
    </location>
</feature>
<gene>
    <name evidence="2" type="ORF">ABS311_14695</name>
</gene>
<dbReference type="RefSeq" id="WP_350402467.1">
    <property type="nucleotide sequence ID" value="NZ_JBELOE010000254.1"/>
</dbReference>
<dbReference type="PANTHER" id="PTHR33876:SF4">
    <property type="entry name" value="CHLOROPLAST PROTEIN FOR GROWTH AND FERTILITY 2"/>
    <property type="match status" value="1"/>
</dbReference>
<proteinExistence type="predicted"/>
<feature type="transmembrane region" description="Helical" evidence="1">
    <location>
        <begin position="117"/>
        <end position="136"/>
    </location>
</feature>
<evidence type="ECO:0000256" key="1">
    <source>
        <dbReference type="SAM" id="Phobius"/>
    </source>
</evidence>
<keyword evidence="1" id="KW-0812">Transmembrane</keyword>
<dbReference type="Proteomes" id="UP001467690">
    <property type="component" value="Unassembled WGS sequence"/>
</dbReference>
<feature type="transmembrane region" description="Helical" evidence="1">
    <location>
        <begin position="6"/>
        <end position="28"/>
    </location>
</feature>
<comment type="caution">
    <text evidence="2">The sequence shown here is derived from an EMBL/GenBank/DDBJ whole genome shotgun (WGS) entry which is preliminary data.</text>
</comment>